<reference evidence="2" key="1">
    <citation type="submission" date="2018-12" db="EMBL/GenBank/DDBJ databases">
        <authorList>
            <person name="Will S."/>
            <person name="Neumann-Schaal M."/>
            <person name="Henke P."/>
        </authorList>
    </citation>
    <scope>NUCLEOTIDE SEQUENCE</scope>
    <source>
        <strain evidence="2">PCC 7102</strain>
    </source>
</reference>
<dbReference type="OrthoDB" id="5621943at2"/>
<organism evidence="2 3">
    <name type="scientific">Dulcicalothrix desertica PCC 7102</name>
    <dbReference type="NCBI Taxonomy" id="232991"/>
    <lineage>
        <taxon>Bacteria</taxon>
        <taxon>Bacillati</taxon>
        <taxon>Cyanobacteriota</taxon>
        <taxon>Cyanophyceae</taxon>
        <taxon>Nostocales</taxon>
        <taxon>Calotrichaceae</taxon>
        <taxon>Dulcicalothrix</taxon>
    </lineage>
</organism>
<name>A0A3S1J239_9CYAN</name>
<feature type="compositionally biased region" description="Basic and acidic residues" evidence="1">
    <location>
        <begin position="1"/>
        <end position="18"/>
    </location>
</feature>
<sequence length="391" mass="45330">MPNQDSDKKSNSPKDIRKQKPAYILTDEGMKKLKEVFNKLFDSDQPSKAKLHGVVNLDKSTIDKILNPHKKKGVNEDSLNRFFEKLEEHCLDKNKDITKFRVKIDYKSVNRETKNFTNQGKNINEKTPILVNNKDNSIAINKELLNKYLLSLNCCEQKKQFQNKTNSQVGFFIIQADTKVSSWLRCVLEQKIGGFKTATKIPIKLGYAERQDFDSNFPQKFKHAMKTADNISIDMLVTTLAELYRQKTVIIYISSNSGFTFEQLKKLSSFYSQLVKKTSHTRKQHKQVNKPIYFILFLIEELKHNINSQNFKNISLLSLNEISHNDVNSWLISMQNQHDSQTLLNIDNGTFKQAKQFSIDPYAAIDDICGCVFKLNEGIEEIQNYWKLEHT</sequence>
<accession>A0A3S1J239</accession>
<proteinExistence type="predicted"/>
<dbReference type="RefSeq" id="WP_127081256.1">
    <property type="nucleotide sequence ID" value="NZ_RSCL01000006.1"/>
</dbReference>
<reference evidence="2" key="2">
    <citation type="journal article" date="2019" name="Genome Biol. Evol.">
        <title>Day and night: Metabolic profiles and evolutionary relationships of six axenic non-marine cyanobacteria.</title>
        <authorList>
            <person name="Will S.E."/>
            <person name="Henke P."/>
            <person name="Boedeker C."/>
            <person name="Huang S."/>
            <person name="Brinkmann H."/>
            <person name="Rohde M."/>
            <person name="Jarek M."/>
            <person name="Friedl T."/>
            <person name="Seufert S."/>
            <person name="Schumacher M."/>
            <person name="Overmann J."/>
            <person name="Neumann-Schaal M."/>
            <person name="Petersen J."/>
        </authorList>
    </citation>
    <scope>NUCLEOTIDE SEQUENCE [LARGE SCALE GENOMIC DNA]</scope>
    <source>
        <strain evidence="2">PCC 7102</strain>
    </source>
</reference>
<protein>
    <submittedName>
        <fullName evidence="2">Uncharacterized protein</fullName>
    </submittedName>
</protein>
<keyword evidence="3" id="KW-1185">Reference proteome</keyword>
<feature type="region of interest" description="Disordered" evidence="1">
    <location>
        <begin position="1"/>
        <end position="21"/>
    </location>
</feature>
<comment type="caution">
    <text evidence="2">The sequence shown here is derived from an EMBL/GenBank/DDBJ whole genome shotgun (WGS) entry which is preliminary data.</text>
</comment>
<evidence type="ECO:0000313" key="2">
    <source>
        <dbReference type="EMBL" id="RUT06443.1"/>
    </source>
</evidence>
<dbReference type="EMBL" id="RSCL01000006">
    <property type="protein sequence ID" value="RUT06443.1"/>
    <property type="molecule type" value="Genomic_DNA"/>
</dbReference>
<dbReference type="Proteomes" id="UP000271624">
    <property type="component" value="Unassembled WGS sequence"/>
</dbReference>
<evidence type="ECO:0000313" key="3">
    <source>
        <dbReference type="Proteomes" id="UP000271624"/>
    </source>
</evidence>
<gene>
    <name evidence="2" type="ORF">DSM106972_027000</name>
</gene>
<evidence type="ECO:0000256" key="1">
    <source>
        <dbReference type="SAM" id="MobiDB-lite"/>
    </source>
</evidence>
<dbReference type="AlphaFoldDB" id="A0A3S1J239"/>